<evidence type="ECO:0000313" key="1">
    <source>
        <dbReference type="EMBL" id="CNI16880.1"/>
    </source>
</evidence>
<dbReference type="Gene3D" id="3.30.1500.10">
    <property type="entry name" value="Haem-binding HasA"/>
    <property type="match status" value="1"/>
</dbReference>
<protein>
    <submittedName>
        <fullName evidence="1">Hemophore</fullName>
    </submittedName>
</protein>
<accession>A0A0T9QKX3</accession>
<evidence type="ECO:0000313" key="2">
    <source>
        <dbReference type="EMBL" id="CRY68476.1"/>
    </source>
</evidence>
<dbReference type="STRING" id="1288385.ERS137968_03588"/>
<reference evidence="4" key="2">
    <citation type="submission" date="2015-03" db="EMBL/GenBank/DDBJ databases">
        <authorList>
            <consortium name="Pathogen Informatics"/>
        </authorList>
    </citation>
    <scope>NUCLEOTIDE SEQUENCE [LARGE SCALE GENOMIC DNA]</scope>
    <source>
        <strain evidence="4">A125KOH2</strain>
    </source>
</reference>
<dbReference type="OrthoDB" id="6480495at2"/>
<reference evidence="1" key="1">
    <citation type="submission" date="2015-03" db="EMBL/GenBank/DDBJ databases">
        <authorList>
            <person name="Murphy D."/>
        </authorList>
    </citation>
    <scope>NUCLEOTIDE SEQUENCE [LARGE SCALE GENOMIC DNA]</scope>
    <source>
        <strain evidence="1">A125KOH2</strain>
    </source>
</reference>
<dbReference type="InterPro" id="IPR010495">
    <property type="entry name" value="HasA_haem-bd"/>
</dbReference>
<dbReference type="SUPFAM" id="SSF54621">
    <property type="entry name" value="Heme-binding protein A (HasA)"/>
    <property type="match status" value="1"/>
</dbReference>
<dbReference type="RefSeq" id="WP_049614197.1">
    <property type="nucleotide sequence ID" value="NZ_CAWMMU010000021.1"/>
</dbReference>
<name>A0A0T9QKX3_9GAMM</name>
<evidence type="ECO:0000313" key="4">
    <source>
        <dbReference type="Proteomes" id="UP000045840"/>
    </source>
</evidence>
<keyword evidence="3" id="KW-1185">Reference proteome</keyword>
<dbReference type="Proteomes" id="UP000044625">
    <property type="component" value="Unassembled WGS sequence"/>
</dbReference>
<gene>
    <name evidence="1" type="ORF">ERS008529_03274</name>
    <name evidence="2" type="ORF">ERS137968_03588</name>
</gene>
<dbReference type="Proteomes" id="UP000045840">
    <property type="component" value="Unassembled WGS sequence"/>
</dbReference>
<reference evidence="2 3" key="3">
    <citation type="submission" date="2015-03" db="EMBL/GenBank/DDBJ databases">
        <authorList>
            <consortium name="Pathogen Informatics"/>
            <person name="Murphy D."/>
        </authorList>
    </citation>
    <scope>NUCLEOTIDE SEQUENCE [LARGE SCALE GENOMIC DNA]</scope>
    <source>
        <strain evidence="2">Type strain: CIP110230</strain>
        <strain evidence="3">type strain: CIP110230</strain>
    </source>
</reference>
<evidence type="ECO:0000313" key="3">
    <source>
        <dbReference type="Proteomes" id="UP000044625"/>
    </source>
</evidence>
<sequence>MTVTIKYQEQFKNETISSYTYWWATDFGDIALELGEGEYGFYSAGPNPPTVGIKFAIQSSSPQSKTAIVMESKGIKAAMILEANGVKPSETAPLTPGNSEGLEFGEYLVPIPDSNLEDPQPHQLQLQQVQLKFSGLDISDDIDISVFEVHYAMLIDNSYPSNMDLGVYGLLRGNNIPILEILKSQGIDVNTPLKDLAIASQFDVITDVPTIDTVGVINSSEISLTA</sequence>
<dbReference type="EMBL" id="CQAZ01000031">
    <property type="protein sequence ID" value="CNI16880.1"/>
    <property type="molecule type" value="Genomic_DNA"/>
</dbReference>
<dbReference type="EMBL" id="CWJL01000021">
    <property type="protein sequence ID" value="CRY68476.1"/>
    <property type="molecule type" value="Genomic_DNA"/>
</dbReference>
<organism evidence="1 4">
    <name type="scientific">Yersinia pekkanenii</name>
    <dbReference type="NCBI Taxonomy" id="1288385"/>
    <lineage>
        <taxon>Bacteria</taxon>
        <taxon>Pseudomonadati</taxon>
        <taxon>Pseudomonadota</taxon>
        <taxon>Gammaproteobacteria</taxon>
        <taxon>Enterobacterales</taxon>
        <taxon>Yersiniaceae</taxon>
        <taxon>Yersinia</taxon>
    </lineage>
</organism>
<dbReference type="Pfam" id="PF06438">
    <property type="entry name" value="HasA"/>
    <property type="match status" value="1"/>
</dbReference>
<dbReference type="InterPro" id="IPR036912">
    <property type="entry name" value="HasA_haem-bd_sf"/>
</dbReference>
<proteinExistence type="predicted"/>
<dbReference type="AlphaFoldDB" id="A0A0T9QKX3"/>